<evidence type="ECO:0000256" key="1">
    <source>
        <dbReference type="SAM" id="Coils"/>
    </source>
</evidence>
<evidence type="ECO:0000313" key="2">
    <source>
        <dbReference type="EMBL" id="OQS01291.1"/>
    </source>
</evidence>
<feature type="coiled-coil region" evidence="1">
    <location>
        <begin position="419"/>
        <end position="446"/>
    </location>
</feature>
<sequence length="449" mass="50693">MRASKIPRVVARDLSSEYVVSQIKAQMAAQCAIEVEATKAMMHEQLVQEQQRYKQSLDDRDQRADAFCTDLRVKYEDLMLHQEAAHQRQFLQVKATMEQLLATHLPLQEHSRLLQAQETAMQQAADTKCRDLEAAHAAALHEAVDAERRRLEACHEAANALLQAQLTECQAANTNLTRLVHSKSKGARAICNPCGEIYHISEVLKLGRLLEEERVLRAKKETSLHESCRHLLTLRNQVKASAAALREAKEHNAAVRKELARVNEDVARVTLDLVRERPRNLSLPYGVHKVQTRTEHAGAMKCLEQELQHVRAVLELEKTARMTGEEKAREKVAALKEAVDEKARLLQESLVLGQLDRQRFEQLTRNFEADLARATAARSESQAEAQGLVLEQRVATAATNKDQMEAVARAELAVVAQKVLTLEATLQNVRRDNAALKQELRMEQQLVKR</sequence>
<comment type="caution">
    <text evidence="2">The sequence shown here is derived from an EMBL/GenBank/DDBJ whole genome shotgun (WGS) entry which is preliminary data.</text>
</comment>
<gene>
    <name evidence="2" type="ORF">ACHHYP_01355</name>
</gene>
<protein>
    <submittedName>
        <fullName evidence="2">Uncharacterized protein</fullName>
    </submittedName>
</protein>
<keyword evidence="3" id="KW-1185">Reference proteome</keyword>
<proteinExistence type="predicted"/>
<name>A0A1V9ZTJ6_ACHHY</name>
<dbReference type="OrthoDB" id="74907at2759"/>
<keyword evidence="1" id="KW-0175">Coiled coil</keyword>
<evidence type="ECO:0000313" key="3">
    <source>
        <dbReference type="Proteomes" id="UP000243579"/>
    </source>
</evidence>
<dbReference type="Proteomes" id="UP000243579">
    <property type="component" value="Unassembled WGS sequence"/>
</dbReference>
<reference evidence="2 3" key="1">
    <citation type="journal article" date="2014" name="Genome Biol. Evol.">
        <title>The secreted proteins of Achlya hypogyna and Thraustotheca clavata identify the ancestral oomycete secretome and reveal gene acquisitions by horizontal gene transfer.</title>
        <authorList>
            <person name="Misner I."/>
            <person name="Blouin N."/>
            <person name="Leonard G."/>
            <person name="Richards T.A."/>
            <person name="Lane C.E."/>
        </authorList>
    </citation>
    <scope>NUCLEOTIDE SEQUENCE [LARGE SCALE GENOMIC DNA]</scope>
    <source>
        <strain evidence="2 3">ATCC 48635</strain>
    </source>
</reference>
<feature type="coiled-coil region" evidence="1">
    <location>
        <begin position="107"/>
        <end position="149"/>
    </location>
</feature>
<accession>A0A1V9ZTJ6</accession>
<dbReference type="EMBL" id="JNBR01000010">
    <property type="protein sequence ID" value="OQS01291.1"/>
    <property type="molecule type" value="Genomic_DNA"/>
</dbReference>
<dbReference type="AlphaFoldDB" id="A0A1V9ZTJ6"/>
<dbReference type="STRING" id="1202772.A0A1V9ZTJ6"/>
<organism evidence="2 3">
    <name type="scientific">Achlya hypogyna</name>
    <name type="common">Oomycete</name>
    <name type="synonym">Protoachlya hypogyna</name>
    <dbReference type="NCBI Taxonomy" id="1202772"/>
    <lineage>
        <taxon>Eukaryota</taxon>
        <taxon>Sar</taxon>
        <taxon>Stramenopiles</taxon>
        <taxon>Oomycota</taxon>
        <taxon>Saprolegniomycetes</taxon>
        <taxon>Saprolegniales</taxon>
        <taxon>Achlyaceae</taxon>
        <taxon>Achlya</taxon>
    </lineage>
</organism>